<name>A0A8W8NZ06_MAGGI</name>
<sequence length="139" mass="16026">MPFGNANITGWETFINSEYFVGLDAVTWNEAKGNCTIKGTQLVEVESSEENTFILTMAVKMTKSVWLGGTDHQVEGKWVWQSTNSELSYSAWEKISGQPNNLNNQDCLCLDRSLGFAWSDRECWYRYQYFCERELFTDS</sequence>
<feature type="domain" description="C-type lectin" evidence="1">
    <location>
        <begin position="14"/>
        <end position="132"/>
    </location>
</feature>
<dbReference type="PROSITE" id="PS50041">
    <property type="entry name" value="C_TYPE_LECTIN_2"/>
    <property type="match status" value="1"/>
</dbReference>
<dbReference type="Pfam" id="PF00059">
    <property type="entry name" value="Lectin_C"/>
    <property type="match status" value="1"/>
</dbReference>
<dbReference type="PANTHER" id="PTHR22803">
    <property type="entry name" value="MANNOSE, PHOSPHOLIPASE, LECTIN RECEPTOR RELATED"/>
    <property type="match status" value="1"/>
</dbReference>
<accession>A0A8W8NZ06</accession>
<dbReference type="InterPro" id="IPR050111">
    <property type="entry name" value="C-type_lectin/snaclec_domain"/>
</dbReference>
<dbReference type="InterPro" id="IPR016186">
    <property type="entry name" value="C-type_lectin-like/link_sf"/>
</dbReference>
<dbReference type="SUPFAM" id="SSF56436">
    <property type="entry name" value="C-type lectin-like"/>
    <property type="match status" value="1"/>
</dbReference>
<proteinExistence type="predicted"/>
<dbReference type="InterPro" id="IPR001304">
    <property type="entry name" value="C-type_lectin-like"/>
</dbReference>
<keyword evidence="3" id="KW-1185">Reference proteome</keyword>
<evidence type="ECO:0000313" key="2">
    <source>
        <dbReference type="EnsemblMetazoa" id="G8351.1:cds"/>
    </source>
</evidence>
<dbReference type="CDD" id="cd00037">
    <property type="entry name" value="CLECT"/>
    <property type="match status" value="1"/>
</dbReference>
<organism evidence="2 3">
    <name type="scientific">Magallana gigas</name>
    <name type="common">Pacific oyster</name>
    <name type="synonym">Crassostrea gigas</name>
    <dbReference type="NCBI Taxonomy" id="29159"/>
    <lineage>
        <taxon>Eukaryota</taxon>
        <taxon>Metazoa</taxon>
        <taxon>Spiralia</taxon>
        <taxon>Lophotrochozoa</taxon>
        <taxon>Mollusca</taxon>
        <taxon>Bivalvia</taxon>
        <taxon>Autobranchia</taxon>
        <taxon>Pteriomorphia</taxon>
        <taxon>Ostreida</taxon>
        <taxon>Ostreoidea</taxon>
        <taxon>Ostreidae</taxon>
        <taxon>Magallana</taxon>
    </lineage>
</organism>
<dbReference type="InterPro" id="IPR016187">
    <property type="entry name" value="CTDL_fold"/>
</dbReference>
<evidence type="ECO:0000259" key="1">
    <source>
        <dbReference type="PROSITE" id="PS50041"/>
    </source>
</evidence>
<reference evidence="2" key="1">
    <citation type="submission" date="2022-08" db="UniProtKB">
        <authorList>
            <consortium name="EnsemblMetazoa"/>
        </authorList>
    </citation>
    <scope>IDENTIFICATION</scope>
    <source>
        <strain evidence="2">05x7-T-G4-1.051#20</strain>
    </source>
</reference>
<protein>
    <recommendedName>
        <fullName evidence="1">C-type lectin domain-containing protein</fullName>
    </recommendedName>
</protein>
<dbReference type="EnsemblMetazoa" id="G8351.1">
    <property type="protein sequence ID" value="G8351.1:cds"/>
    <property type="gene ID" value="G8351"/>
</dbReference>
<dbReference type="Proteomes" id="UP000005408">
    <property type="component" value="Unassembled WGS sequence"/>
</dbReference>
<dbReference type="Gene3D" id="3.10.100.10">
    <property type="entry name" value="Mannose-Binding Protein A, subunit A"/>
    <property type="match status" value="1"/>
</dbReference>
<dbReference type="AlphaFoldDB" id="A0A8W8NZ06"/>
<dbReference type="SMART" id="SM00034">
    <property type="entry name" value="CLECT"/>
    <property type="match status" value="1"/>
</dbReference>
<evidence type="ECO:0000313" key="3">
    <source>
        <dbReference type="Proteomes" id="UP000005408"/>
    </source>
</evidence>